<proteinExistence type="inferred from homology"/>
<name>A0A7J7K0Z7_BUGNE</name>
<dbReference type="PROSITE" id="PS51808">
    <property type="entry name" value="CHCH"/>
    <property type="match status" value="1"/>
</dbReference>
<keyword evidence="9" id="KW-1185">Reference proteome</keyword>
<dbReference type="InterPro" id="IPR013892">
    <property type="entry name" value="Cyt_c_biogenesis_Cmc1-like"/>
</dbReference>
<evidence type="ECO:0000256" key="4">
    <source>
        <dbReference type="ARBA" id="ARBA00023157"/>
    </source>
</evidence>
<keyword evidence="4" id="KW-1015">Disulfide bond</keyword>
<evidence type="ECO:0000256" key="2">
    <source>
        <dbReference type="ARBA" id="ARBA00007347"/>
    </source>
</evidence>
<feature type="region of interest" description="Disordered" evidence="6">
    <location>
        <begin position="54"/>
        <end position="76"/>
    </location>
</feature>
<dbReference type="OrthoDB" id="532630at2759"/>
<evidence type="ECO:0000313" key="9">
    <source>
        <dbReference type="Proteomes" id="UP000593567"/>
    </source>
</evidence>
<evidence type="ECO:0000256" key="6">
    <source>
        <dbReference type="SAM" id="MobiDB-lite"/>
    </source>
</evidence>
<keyword evidence="3 5" id="KW-0496">Mitochondrion</keyword>
<dbReference type="Proteomes" id="UP000593567">
    <property type="component" value="Unassembled WGS sequence"/>
</dbReference>
<dbReference type="EMBL" id="VXIV02001558">
    <property type="protein sequence ID" value="KAF6031863.1"/>
    <property type="molecule type" value="Genomic_DNA"/>
</dbReference>
<evidence type="ECO:0000313" key="7">
    <source>
        <dbReference type="EMBL" id="KAF6031863.1"/>
    </source>
</evidence>
<comment type="similarity">
    <text evidence="2 5">Belongs to the CMC family.</text>
</comment>
<gene>
    <name evidence="8" type="ORF">EB796_009296</name>
    <name evidence="7" type="ORF">EB796_009868</name>
</gene>
<evidence type="ECO:0000256" key="3">
    <source>
        <dbReference type="ARBA" id="ARBA00023128"/>
    </source>
</evidence>
<protein>
    <recommendedName>
        <fullName evidence="5">COX assembly mitochondrial protein</fullName>
    </recommendedName>
</protein>
<dbReference type="Pfam" id="PF08583">
    <property type="entry name" value="Cmc1"/>
    <property type="match status" value="1"/>
</dbReference>
<evidence type="ECO:0000256" key="5">
    <source>
        <dbReference type="RuleBase" id="RU364104"/>
    </source>
</evidence>
<dbReference type="PANTHER" id="PTHR22977:SF1">
    <property type="entry name" value="COX ASSEMBLY MITOCHONDRIAL PROTEIN 2 HOMOLOG"/>
    <property type="match status" value="1"/>
</dbReference>
<organism evidence="7 9">
    <name type="scientific">Bugula neritina</name>
    <name type="common">Brown bryozoan</name>
    <name type="synonym">Sertularia neritina</name>
    <dbReference type="NCBI Taxonomy" id="10212"/>
    <lineage>
        <taxon>Eukaryota</taxon>
        <taxon>Metazoa</taxon>
        <taxon>Spiralia</taxon>
        <taxon>Lophotrochozoa</taxon>
        <taxon>Bryozoa</taxon>
        <taxon>Gymnolaemata</taxon>
        <taxon>Cheilostomatida</taxon>
        <taxon>Flustrina</taxon>
        <taxon>Buguloidea</taxon>
        <taxon>Bugulidae</taxon>
        <taxon>Bugula</taxon>
    </lineage>
</organism>
<dbReference type="EMBL" id="VXIV02001509">
    <property type="protein sequence ID" value="KAF6032400.1"/>
    <property type="molecule type" value="Genomic_DNA"/>
</dbReference>
<dbReference type="PANTHER" id="PTHR22977">
    <property type="entry name" value="COX ASSEMBLY MITOCHONDRIAL PROTEIN"/>
    <property type="match status" value="1"/>
</dbReference>
<evidence type="ECO:0000256" key="1">
    <source>
        <dbReference type="ARBA" id="ARBA00004173"/>
    </source>
</evidence>
<accession>A0A7J7K0Z7</accession>
<dbReference type="AlphaFoldDB" id="A0A7J7K0Z7"/>
<reference evidence="7 9" key="1">
    <citation type="submission" date="2019-09" db="EMBL/GenBank/DDBJ databases">
        <authorList>
            <person name="Raiko M."/>
            <person name="Komissarov A."/>
            <person name="Rhodes A."/>
            <person name="Kliver S."/>
            <person name="Lim-Fong G."/>
            <person name="Kwan J."/>
            <person name="O'Brien S.J."/>
            <person name="Lopez J.V."/>
        </authorList>
    </citation>
    <scope>NUCLEOTIDE SEQUENCE [LARGE SCALE GENOMIC DNA]</scope>
    <source>
        <strain evidence="7">Kwan_BN1</strain>
    </source>
</reference>
<reference evidence="7 9" key="2">
    <citation type="submission" date="2020-06" db="EMBL/GenBank/DDBJ databases">
        <title>Draft genome of Bugula neritina, a colonial animal packing powerful symbionts and potential medicines.</title>
        <authorList>
            <person name="Rayko M."/>
        </authorList>
    </citation>
    <scope>NUCLEOTIDE SEQUENCE [LARGE SCALE GENOMIC DNA]</scope>
    <source>
        <strain evidence="7">Kwan_BN1</strain>
    </source>
</reference>
<dbReference type="GO" id="GO:0005739">
    <property type="term" value="C:mitochondrion"/>
    <property type="evidence" value="ECO:0007669"/>
    <property type="project" value="UniProtKB-SubCell"/>
</dbReference>
<comment type="caution">
    <text evidence="7">The sequence shown here is derived from an EMBL/GenBank/DDBJ whole genome shotgun (WGS) entry which is preliminary data.</text>
</comment>
<sequence>MHTDLSQQLHSSECVAIIEELAKCRSENKFTRFLGACNDLDTRLNKCLKKEREDRRAEHASSSLKARKERYEKFGK</sequence>
<comment type="subcellular location">
    <subcellularLocation>
        <location evidence="1 5">Mitochondrion</location>
    </subcellularLocation>
</comment>
<evidence type="ECO:0000313" key="8">
    <source>
        <dbReference type="EMBL" id="KAF6032400.1"/>
    </source>
</evidence>